<comment type="caution">
    <text evidence="1">The sequence shown here is derived from an EMBL/GenBank/DDBJ whole genome shotgun (WGS) entry which is preliminary data.</text>
</comment>
<evidence type="ECO:0000313" key="2">
    <source>
        <dbReference type="Proteomes" id="UP001060504"/>
    </source>
</evidence>
<dbReference type="Proteomes" id="UP001060504">
    <property type="component" value="Unassembled WGS sequence"/>
</dbReference>
<name>A0ABQ4V852_9MYCO</name>
<dbReference type="EMBL" id="BPRH01003933">
    <property type="protein sequence ID" value="GJF11273.1"/>
    <property type="molecule type" value="Genomic_DNA"/>
</dbReference>
<protein>
    <submittedName>
        <fullName evidence="1">Uncharacterized protein</fullName>
    </submittedName>
</protein>
<sequence>MTNNSTAEARSTDRPVRQLSDMEVAVIGVAATRGRPSTACMAMETYADLICARTPIRTARIALPRGDARTVVSRIAALASPVTAVFVVGLGPADSTTVQRRVADHGGPLVITELDLVTVALAAAATATLRHNGIAPRHGRIVVTDPERAPRLGPILLAAAGASVTNWHERDAAAYPLDRVMFDNDVLVDLAGTVAHGAAPGRILTLPSALFEYGALVLPGLLSAIGRCAEPTLTHDMLASCVRALALLTPANQVLPDLNQRLLIPAVARQVARTLINHPLPRVHPKH</sequence>
<evidence type="ECO:0000313" key="1">
    <source>
        <dbReference type="EMBL" id="GJF11273.1"/>
    </source>
</evidence>
<gene>
    <name evidence="1" type="ORF">NGTWS1702_37560</name>
</gene>
<proteinExistence type="predicted"/>
<organism evidence="1 2">
    <name type="scientific">Mycolicibacterium cyprinidarum</name>
    <dbReference type="NCBI Taxonomy" id="2860311"/>
    <lineage>
        <taxon>Bacteria</taxon>
        <taxon>Bacillati</taxon>
        <taxon>Actinomycetota</taxon>
        <taxon>Actinomycetes</taxon>
        <taxon>Mycobacteriales</taxon>
        <taxon>Mycobacteriaceae</taxon>
        <taxon>Mycolicibacterium</taxon>
    </lineage>
</organism>
<keyword evidence="2" id="KW-1185">Reference proteome</keyword>
<accession>A0ABQ4V852</accession>
<reference evidence="1 2" key="1">
    <citation type="submission" date="2021-08" db="EMBL/GenBank/DDBJ databases">
        <title>Draft genome sequence of Mycolicibacterium sp. NGTWS1702 strain.</title>
        <authorList>
            <person name="Matsumoto M."/>
            <person name="Tang B.C.C."/>
            <person name="Machida Y."/>
            <person name="Matoyama H."/>
            <person name="Kishihara T."/>
            <person name="Sato S."/>
            <person name="Kondo I."/>
            <person name="Sano M."/>
            <person name="Kato G."/>
        </authorList>
    </citation>
    <scope>NUCLEOTIDE SEQUENCE [LARGE SCALE GENOMIC DNA]</scope>
    <source>
        <strain evidence="1 2">NGTWSNA01</strain>
    </source>
</reference>